<accession>A0A2P2JEU8</accession>
<sequence length="87" mass="9937">MSQQKMDCSCCQDCNGSSYLLLWQCHRTCAMKDHCRKMGVEWDSCLCYPPPISEDNSNPLNFPFDPHLPHCRVIEANASKLPQMEAT</sequence>
<dbReference type="EMBL" id="GGEC01011523">
    <property type="protein sequence ID" value="MBW92006.1"/>
    <property type="molecule type" value="Transcribed_RNA"/>
</dbReference>
<dbReference type="AlphaFoldDB" id="A0A2P2JEU8"/>
<reference evidence="1" key="1">
    <citation type="submission" date="2018-02" db="EMBL/GenBank/DDBJ databases">
        <title>Rhizophora mucronata_Transcriptome.</title>
        <authorList>
            <person name="Meera S.P."/>
            <person name="Sreeshan A."/>
            <person name="Augustine A."/>
        </authorList>
    </citation>
    <scope>NUCLEOTIDE SEQUENCE</scope>
    <source>
        <tissue evidence="1">Leaf</tissue>
    </source>
</reference>
<proteinExistence type="predicted"/>
<evidence type="ECO:0000313" key="1">
    <source>
        <dbReference type="EMBL" id="MBW92006.1"/>
    </source>
</evidence>
<protein>
    <submittedName>
        <fullName evidence="1">Uncharacterized protein</fullName>
    </submittedName>
</protein>
<organism evidence="1">
    <name type="scientific">Rhizophora mucronata</name>
    <name type="common">Asiatic mangrove</name>
    <dbReference type="NCBI Taxonomy" id="61149"/>
    <lineage>
        <taxon>Eukaryota</taxon>
        <taxon>Viridiplantae</taxon>
        <taxon>Streptophyta</taxon>
        <taxon>Embryophyta</taxon>
        <taxon>Tracheophyta</taxon>
        <taxon>Spermatophyta</taxon>
        <taxon>Magnoliopsida</taxon>
        <taxon>eudicotyledons</taxon>
        <taxon>Gunneridae</taxon>
        <taxon>Pentapetalae</taxon>
        <taxon>rosids</taxon>
        <taxon>fabids</taxon>
        <taxon>Malpighiales</taxon>
        <taxon>Rhizophoraceae</taxon>
        <taxon>Rhizophora</taxon>
    </lineage>
</organism>
<name>A0A2P2JEU8_RHIMU</name>